<feature type="transmembrane region" description="Helical" evidence="1">
    <location>
        <begin position="61"/>
        <end position="82"/>
    </location>
</feature>
<name>A0A1B6VLW6_9PROT</name>
<sequence length="89" mass="10233">MSDIRFLLRVAHGGLFTFLYPDVVHRLQSRWSTALPIAFVYLICLIPLGLARFLLPEADGLLMALVKICFAGIVFWGLLDFWRLRPKRS</sequence>
<gene>
    <name evidence="2" type="ORF">A0123_00918</name>
</gene>
<dbReference type="Proteomes" id="UP000077786">
    <property type="component" value="Unassembled WGS sequence"/>
</dbReference>
<dbReference type="PATRIC" id="fig|38307.3.peg.946"/>
<reference evidence="2 3" key="1">
    <citation type="submission" date="2016-03" db="EMBL/GenBank/DDBJ databases">
        <title>Draft genome sequence of Gluconobacter cerinus strain CECT 9110.</title>
        <authorList>
            <person name="Sainz F."/>
            <person name="Mas A."/>
            <person name="Torija M.J."/>
        </authorList>
    </citation>
    <scope>NUCLEOTIDE SEQUENCE [LARGE SCALE GENOMIC DNA]</scope>
    <source>
        <strain evidence="2 3">CECT 9110</strain>
    </source>
</reference>
<organism evidence="2 3">
    <name type="scientific">Gluconobacter cerinus</name>
    <dbReference type="NCBI Taxonomy" id="38307"/>
    <lineage>
        <taxon>Bacteria</taxon>
        <taxon>Pseudomonadati</taxon>
        <taxon>Pseudomonadota</taxon>
        <taxon>Alphaproteobacteria</taxon>
        <taxon>Acetobacterales</taxon>
        <taxon>Acetobacteraceae</taxon>
        <taxon>Gluconobacter</taxon>
    </lineage>
</organism>
<evidence type="ECO:0000256" key="1">
    <source>
        <dbReference type="SAM" id="Phobius"/>
    </source>
</evidence>
<keyword evidence="1" id="KW-0472">Membrane</keyword>
<dbReference type="EMBL" id="LUTU01000005">
    <property type="protein sequence ID" value="OAJ68215.1"/>
    <property type="molecule type" value="Genomic_DNA"/>
</dbReference>
<keyword evidence="1" id="KW-1133">Transmembrane helix</keyword>
<proteinExistence type="predicted"/>
<feature type="transmembrane region" description="Helical" evidence="1">
    <location>
        <begin position="35"/>
        <end position="55"/>
    </location>
</feature>
<keyword evidence="1" id="KW-0812">Transmembrane</keyword>
<comment type="caution">
    <text evidence="2">The sequence shown here is derived from an EMBL/GenBank/DDBJ whole genome shotgun (WGS) entry which is preliminary data.</text>
</comment>
<evidence type="ECO:0000313" key="3">
    <source>
        <dbReference type="Proteomes" id="UP000077786"/>
    </source>
</evidence>
<dbReference type="AlphaFoldDB" id="A0A1B6VLW6"/>
<evidence type="ECO:0000313" key="2">
    <source>
        <dbReference type="EMBL" id="OAJ68215.1"/>
    </source>
</evidence>
<accession>A0A1B6VLW6</accession>
<protein>
    <submittedName>
        <fullName evidence="2">Uncharacterized protein</fullName>
    </submittedName>
</protein>